<sequence>MPCSCFLCLYAYSDAAHSWCWLTPRYVYFDPDALKKHVPDNSKLPASEVAASSRTLGGDNADDGDEDDDNEALDLSALNSDELYKYYINNKRLHGLLDYMYYSNEAFMPFTPMTTEGKSDFKVKTFDSPMTYDQFISLVKDSPKATLNAAGKSAGGGDPGDSDCGFNKSSASKGSKNNSSNHHRNRNSHSRTPATTLTTQSSNGKRSAKEESAGKFYNDSKEDKITFDKFRHITNRLASKAAQVLLPYLDADYPDRLTTSAELLKYLWDKYYDYSSYEKALAEFNNLEMKHGFRRNATSSNETAIPKSAGKATRAFDRPTPDEMREFNHKGRYFTYRKKGYISSKCPHKEKLAKQLDAYLNSIADAI</sequence>
<feature type="region of interest" description="Disordered" evidence="1">
    <location>
        <begin position="45"/>
        <end position="71"/>
    </location>
</feature>
<reference evidence="2" key="2">
    <citation type="submission" date="2023-06" db="EMBL/GenBank/DDBJ databases">
        <authorList>
            <consortium name="Lawrence Berkeley National Laboratory"/>
            <person name="Mondo S.J."/>
            <person name="Hensen N."/>
            <person name="Bonometti L."/>
            <person name="Westerberg I."/>
            <person name="Brannstrom I.O."/>
            <person name="Guillou S."/>
            <person name="Cros-Aarteil S."/>
            <person name="Calhoun S."/>
            <person name="Haridas S."/>
            <person name="Kuo A."/>
            <person name="Pangilinan J."/>
            <person name="Riley R."/>
            <person name="Labutti K."/>
            <person name="Andreopoulos B."/>
            <person name="Lipzen A."/>
            <person name="Chen C."/>
            <person name="Yanf M."/>
            <person name="Daum C."/>
            <person name="Ng V."/>
            <person name="Clum A."/>
            <person name="Steindorff A."/>
            <person name="Ohm R."/>
            <person name="Martin F."/>
            <person name="Silar P."/>
            <person name="Natvig D."/>
            <person name="Lalanne C."/>
            <person name="Gautier V."/>
            <person name="Ament-Velasquez S.L."/>
            <person name="Kruys A."/>
            <person name="Hutchinson M.I."/>
            <person name="Powell A.J."/>
            <person name="Barry K."/>
            <person name="Miller A.N."/>
            <person name="Grigoriev I.V."/>
            <person name="Debuchy R."/>
            <person name="Gladieux P."/>
            <person name="Thoren M.H."/>
            <person name="Johannesson H."/>
        </authorList>
    </citation>
    <scope>NUCLEOTIDE SEQUENCE</scope>
    <source>
        <strain evidence="2">CBS 626.80</strain>
    </source>
</reference>
<organism evidence="2 3">
    <name type="scientific">Pseudoneurospora amorphoporcata</name>
    <dbReference type="NCBI Taxonomy" id="241081"/>
    <lineage>
        <taxon>Eukaryota</taxon>
        <taxon>Fungi</taxon>
        <taxon>Dikarya</taxon>
        <taxon>Ascomycota</taxon>
        <taxon>Pezizomycotina</taxon>
        <taxon>Sordariomycetes</taxon>
        <taxon>Sordariomycetidae</taxon>
        <taxon>Sordariales</taxon>
        <taxon>Sordariaceae</taxon>
        <taxon>Pseudoneurospora</taxon>
    </lineage>
</organism>
<name>A0AAN6NLG9_9PEZI</name>
<comment type="caution">
    <text evidence="2">The sequence shown here is derived from an EMBL/GenBank/DDBJ whole genome shotgun (WGS) entry which is preliminary data.</text>
</comment>
<reference evidence="2" key="1">
    <citation type="journal article" date="2023" name="Mol. Phylogenet. Evol.">
        <title>Genome-scale phylogeny and comparative genomics of the fungal order Sordariales.</title>
        <authorList>
            <person name="Hensen N."/>
            <person name="Bonometti L."/>
            <person name="Westerberg I."/>
            <person name="Brannstrom I.O."/>
            <person name="Guillou S."/>
            <person name="Cros-Aarteil S."/>
            <person name="Calhoun S."/>
            <person name="Haridas S."/>
            <person name="Kuo A."/>
            <person name="Mondo S."/>
            <person name="Pangilinan J."/>
            <person name="Riley R."/>
            <person name="LaButti K."/>
            <person name="Andreopoulos B."/>
            <person name="Lipzen A."/>
            <person name="Chen C."/>
            <person name="Yan M."/>
            <person name="Daum C."/>
            <person name="Ng V."/>
            <person name="Clum A."/>
            <person name="Steindorff A."/>
            <person name="Ohm R.A."/>
            <person name="Martin F."/>
            <person name="Silar P."/>
            <person name="Natvig D.O."/>
            <person name="Lalanne C."/>
            <person name="Gautier V."/>
            <person name="Ament-Velasquez S.L."/>
            <person name="Kruys A."/>
            <person name="Hutchinson M.I."/>
            <person name="Powell A.J."/>
            <person name="Barry K."/>
            <person name="Miller A.N."/>
            <person name="Grigoriev I.V."/>
            <person name="Debuchy R."/>
            <person name="Gladieux P."/>
            <person name="Hiltunen Thoren M."/>
            <person name="Johannesson H."/>
        </authorList>
    </citation>
    <scope>NUCLEOTIDE SEQUENCE</scope>
    <source>
        <strain evidence="2">CBS 626.80</strain>
    </source>
</reference>
<accession>A0AAN6NLG9</accession>
<feature type="compositionally biased region" description="Polar residues" evidence="1">
    <location>
        <begin position="192"/>
        <end position="205"/>
    </location>
</feature>
<proteinExistence type="predicted"/>
<gene>
    <name evidence="2" type="ORF">QBC32DRAFT_374610</name>
</gene>
<evidence type="ECO:0000256" key="1">
    <source>
        <dbReference type="SAM" id="MobiDB-lite"/>
    </source>
</evidence>
<dbReference type="AlphaFoldDB" id="A0AAN6NLG9"/>
<feature type="compositionally biased region" description="Low complexity" evidence="1">
    <location>
        <begin position="167"/>
        <end position="180"/>
    </location>
</feature>
<feature type="region of interest" description="Disordered" evidence="1">
    <location>
        <begin position="298"/>
        <end position="321"/>
    </location>
</feature>
<dbReference type="Proteomes" id="UP001303222">
    <property type="component" value="Unassembled WGS sequence"/>
</dbReference>
<dbReference type="EMBL" id="MU859452">
    <property type="protein sequence ID" value="KAK3946993.1"/>
    <property type="molecule type" value="Genomic_DNA"/>
</dbReference>
<evidence type="ECO:0000313" key="3">
    <source>
        <dbReference type="Proteomes" id="UP001303222"/>
    </source>
</evidence>
<feature type="compositionally biased region" description="Acidic residues" evidence="1">
    <location>
        <begin position="60"/>
        <end position="71"/>
    </location>
</feature>
<evidence type="ECO:0000313" key="2">
    <source>
        <dbReference type="EMBL" id="KAK3946993.1"/>
    </source>
</evidence>
<keyword evidence="3" id="KW-1185">Reference proteome</keyword>
<protein>
    <submittedName>
        <fullName evidence="2">Uncharacterized protein</fullName>
    </submittedName>
</protein>
<feature type="region of interest" description="Disordered" evidence="1">
    <location>
        <begin position="149"/>
        <end position="215"/>
    </location>
</feature>